<dbReference type="PROSITE" id="PS50041">
    <property type="entry name" value="C_TYPE_LECTIN_2"/>
    <property type="match status" value="1"/>
</dbReference>
<evidence type="ECO:0000313" key="8">
    <source>
        <dbReference type="Proteomes" id="UP000225706"/>
    </source>
</evidence>
<protein>
    <submittedName>
        <fullName evidence="7">Killer cell lectin-like receptor subfamily B member 1B allele A</fullName>
    </submittedName>
</protein>
<accession>A0A2B4RDW8</accession>
<proteinExistence type="predicted"/>
<dbReference type="SMART" id="SM00034">
    <property type="entry name" value="CLECT"/>
    <property type="match status" value="1"/>
</dbReference>
<organism evidence="7 8">
    <name type="scientific">Stylophora pistillata</name>
    <name type="common">Smooth cauliflower coral</name>
    <dbReference type="NCBI Taxonomy" id="50429"/>
    <lineage>
        <taxon>Eukaryota</taxon>
        <taxon>Metazoa</taxon>
        <taxon>Cnidaria</taxon>
        <taxon>Anthozoa</taxon>
        <taxon>Hexacorallia</taxon>
        <taxon>Scleractinia</taxon>
        <taxon>Astrocoeniina</taxon>
        <taxon>Pocilloporidae</taxon>
        <taxon>Stylophora</taxon>
    </lineage>
</organism>
<dbReference type="EMBL" id="LSMT01000536">
    <property type="protein sequence ID" value="PFX16564.1"/>
    <property type="molecule type" value="Genomic_DNA"/>
</dbReference>
<feature type="compositionally biased region" description="Low complexity" evidence="3">
    <location>
        <begin position="152"/>
        <end position="164"/>
    </location>
</feature>
<keyword evidence="8" id="KW-1185">Reference proteome</keyword>
<evidence type="ECO:0000256" key="3">
    <source>
        <dbReference type="SAM" id="MobiDB-lite"/>
    </source>
</evidence>
<keyword evidence="1 7" id="KW-0430">Lectin</keyword>
<evidence type="ECO:0000256" key="4">
    <source>
        <dbReference type="SAM" id="Phobius"/>
    </source>
</evidence>
<evidence type="ECO:0000313" key="7">
    <source>
        <dbReference type="EMBL" id="PFX16564.1"/>
    </source>
</evidence>
<feature type="domain" description="C-type lectin" evidence="6">
    <location>
        <begin position="29"/>
        <end position="148"/>
    </location>
</feature>
<feature type="chain" id="PRO_5012835051" evidence="5">
    <location>
        <begin position="24"/>
        <end position="298"/>
    </location>
</feature>
<feature type="region of interest" description="Disordered" evidence="3">
    <location>
        <begin position="211"/>
        <end position="298"/>
    </location>
</feature>
<keyword evidence="7" id="KW-0675">Receptor</keyword>
<keyword evidence="2" id="KW-1015">Disulfide bond</keyword>
<evidence type="ECO:0000259" key="6">
    <source>
        <dbReference type="PROSITE" id="PS50041"/>
    </source>
</evidence>
<keyword evidence="4" id="KW-1133">Transmembrane helix</keyword>
<reference evidence="8" key="1">
    <citation type="journal article" date="2017" name="bioRxiv">
        <title>Comparative analysis of the genomes of Stylophora pistillata and Acropora digitifera provides evidence for extensive differences between species of corals.</title>
        <authorList>
            <person name="Voolstra C.R."/>
            <person name="Li Y."/>
            <person name="Liew Y.J."/>
            <person name="Baumgarten S."/>
            <person name="Zoccola D."/>
            <person name="Flot J.-F."/>
            <person name="Tambutte S."/>
            <person name="Allemand D."/>
            <person name="Aranda M."/>
        </authorList>
    </citation>
    <scope>NUCLEOTIDE SEQUENCE [LARGE SCALE GENOMIC DNA]</scope>
</reference>
<feature type="region of interest" description="Disordered" evidence="3">
    <location>
        <begin position="149"/>
        <end position="174"/>
    </location>
</feature>
<name>A0A2B4RDW8_STYPI</name>
<dbReference type="OrthoDB" id="5981808at2759"/>
<sequence>MIVEKMYVLLLLGVYLLLKRIDGERLCSCYTFSKDQWLWTQARDNCKRNNKILAVIESVQEWQFITNGIQNKTGTISGEWYIGLKKNLTTQRWNWINGKPLTIDKWHDKGINPDPKDSYGVIHEDYPPGFKGSLSTVTGDQPRGWICEEETGSSTTVSTPTTAKSTDKVPLDDKGSASPTIMIVAASLGAVLFVSLIILVAVILLRRKKRQGKDAESAPPKNHSLKMSAPKKSRKEGDLVYAQLADFDNETDSAKPPKPPSYEPTIYADVEELPPELPGREDPDFPQPTYANLETTGV</sequence>
<evidence type="ECO:0000256" key="5">
    <source>
        <dbReference type="SAM" id="SignalP"/>
    </source>
</evidence>
<dbReference type="InterPro" id="IPR051379">
    <property type="entry name" value="C-type_Lectin_Receptor_IMM"/>
</dbReference>
<dbReference type="CDD" id="cd12087">
    <property type="entry name" value="TM_EGFR-like"/>
    <property type="match status" value="1"/>
</dbReference>
<keyword evidence="5" id="KW-0732">Signal</keyword>
<dbReference type="InterPro" id="IPR016187">
    <property type="entry name" value="CTDL_fold"/>
</dbReference>
<keyword evidence="4" id="KW-0472">Membrane</keyword>
<feature type="compositionally biased region" description="Polar residues" evidence="3">
    <location>
        <begin position="289"/>
        <end position="298"/>
    </location>
</feature>
<dbReference type="InterPro" id="IPR016186">
    <property type="entry name" value="C-type_lectin-like/link_sf"/>
</dbReference>
<keyword evidence="4" id="KW-0812">Transmembrane</keyword>
<dbReference type="AlphaFoldDB" id="A0A2B4RDW8"/>
<dbReference type="PANTHER" id="PTHR46746">
    <property type="entry name" value="KILLER CELL LECTIN-LIKE RECEPTOR SUBFAMILY F MEMBER 2"/>
    <property type="match status" value="1"/>
</dbReference>
<dbReference type="PANTHER" id="PTHR46746:SF9">
    <property type="entry name" value="CD209 ANTIGEN-LIKE PROTEIN C-LIKE"/>
    <property type="match status" value="1"/>
</dbReference>
<dbReference type="Pfam" id="PF00059">
    <property type="entry name" value="Lectin_C"/>
    <property type="match status" value="1"/>
</dbReference>
<feature type="signal peptide" evidence="5">
    <location>
        <begin position="1"/>
        <end position="23"/>
    </location>
</feature>
<comment type="caution">
    <text evidence="7">The sequence shown here is derived from an EMBL/GenBank/DDBJ whole genome shotgun (WGS) entry which is preliminary data.</text>
</comment>
<dbReference type="InterPro" id="IPR001304">
    <property type="entry name" value="C-type_lectin-like"/>
</dbReference>
<dbReference type="CDD" id="cd00037">
    <property type="entry name" value="CLECT"/>
    <property type="match status" value="1"/>
</dbReference>
<feature type="transmembrane region" description="Helical" evidence="4">
    <location>
        <begin position="181"/>
        <end position="205"/>
    </location>
</feature>
<evidence type="ECO:0000256" key="2">
    <source>
        <dbReference type="ARBA" id="ARBA00023157"/>
    </source>
</evidence>
<evidence type="ECO:0000256" key="1">
    <source>
        <dbReference type="ARBA" id="ARBA00022734"/>
    </source>
</evidence>
<dbReference type="GO" id="GO:0030246">
    <property type="term" value="F:carbohydrate binding"/>
    <property type="evidence" value="ECO:0007669"/>
    <property type="project" value="UniProtKB-KW"/>
</dbReference>
<dbReference type="SUPFAM" id="SSF56436">
    <property type="entry name" value="C-type lectin-like"/>
    <property type="match status" value="1"/>
</dbReference>
<feature type="compositionally biased region" description="Basic and acidic residues" evidence="3">
    <location>
        <begin position="165"/>
        <end position="174"/>
    </location>
</feature>
<gene>
    <name evidence="7" type="primary">Klrb1b</name>
    <name evidence="7" type="ORF">AWC38_SpisGene19152</name>
</gene>
<dbReference type="Proteomes" id="UP000225706">
    <property type="component" value="Unassembled WGS sequence"/>
</dbReference>
<dbReference type="Gene3D" id="3.10.100.10">
    <property type="entry name" value="Mannose-Binding Protein A, subunit A"/>
    <property type="match status" value="1"/>
</dbReference>